<dbReference type="NCBIfam" id="TIGR00614">
    <property type="entry name" value="recQ_fam"/>
    <property type="match status" value="1"/>
</dbReference>
<evidence type="ECO:0000256" key="6">
    <source>
        <dbReference type="ARBA" id="ARBA00034617"/>
    </source>
</evidence>
<evidence type="ECO:0000259" key="10">
    <source>
        <dbReference type="PROSITE" id="PS51194"/>
    </source>
</evidence>
<feature type="region of interest" description="Disordered" evidence="8">
    <location>
        <begin position="824"/>
        <end position="861"/>
    </location>
</feature>
<keyword evidence="5 7" id="KW-0067">ATP-binding</keyword>
<dbReference type="EMBL" id="JARBJD010000023">
    <property type="protein sequence ID" value="KAK2960340.1"/>
    <property type="molecule type" value="Genomic_DNA"/>
</dbReference>
<evidence type="ECO:0000256" key="8">
    <source>
        <dbReference type="SAM" id="MobiDB-lite"/>
    </source>
</evidence>
<keyword evidence="2 7" id="KW-0547">Nucleotide-binding</keyword>
<evidence type="ECO:0000313" key="12">
    <source>
        <dbReference type="Proteomes" id="UP001281761"/>
    </source>
</evidence>
<dbReference type="InterPro" id="IPR014001">
    <property type="entry name" value="Helicase_ATP-bd"/>
</dbReference>
<dbReference type="Pfam" id="PF16124">
    <property type="entry name" value="RecQ_Zn_bind"/>
    <property type="match status" value="1"/>
</dbReference>
<dbReference type="GO" id="GO:0016787">
    <property type="term" value="F:hydrolase activity"/>
    <property type="evidence" value="ECO:0007669"/>
    <property type="project" value="UniProtKB-KW"/>
</dbReference>
<feature type="region of interest" description="Disordered" evidence="8">
    <location>
        <begin position="529"/>
        <end position="607"/>
    </location>
</feature>
<feature type="domain" description="Helicase C-terminal" evidence="10">
    <location>
        <begin position="336"/>
        <end position="482"/>
    </location>
</feature>
<dbReference type="InterPro" id="IPR032284">
    <property type="entry name" value="RecQ_Zn-bd"/>
</dbReference>
<dbReference type="CDD" id="cd17920">
    <property type="entry name" value="DEXHc_RecQ"/>
    <property type="match status" value="1"/>
</dbReference>
<comment type="caution">
    <text evidence="11">The sequence shown here is derived from an EMBL/GenBank/DDBJ whole genome shotgun (WGS) entry which is preliminary data.</text>
</comment>
<evidence type="ECO:0000259" key="9">
    <source>
        <dbReference type="PROSITE" id="PS51192"/>
    </source>
</evidence>
<evidence type="ECO:0000256" key="7">
    <source>
        <dbReference type="RuleBase" id="RU364117"/>
    </source>
</evidence>
<comment type="subcellular location">
    <subcellularLocation>
        <location evidence="7">Nucleus</location>
    </subcellularLocation>
</comment>
<dbReference type="EC" id="5.6.2.4" evidence="7"/>
<dbReference type="PROSITE" id="PS51192">
    <property type="entry name" value="HELICASE_ATP_BIND_1"/>
    <property type="match status" value="1"/>
</dbReference>
<dbReference type="GO" id="GO:0003678">
    <property type="term" value="F:DNA helicase activity"/>
    <property type="evidence" value="ECO:0007669"/>
    <property type="project" value="UniProtKB-EC"/>
</dbReference>
<dbReference type="InterPro" id="IPR001650">
    <property type="entry name" value="Helicase_C-like"/>
</dbReference>
<feature type="compositionally biased region" description="Low complexity" evidence="8">
    <location>
        <begin position="834"/>
        <end position="857"/>
    </location>
</feature>
<proteinExistence type="inferred from homology"/>
<dbReference type="Proteomes" id="UP001281761">
    <property type="component" value="Unassembled WGS sequence"/>
</dbReference>
<dbReference type="PANTHER" id="PTHR13710:SF155">
    <property type="entry name" value="ATP-DEPENDENT DNA HELICASE Q-LIKE 3"/>
    <property type="match status" value="1"/>
</dbReference>
<dbReference type="InterPro" id="IPR011545">
    <property type="entry name" value="DEAD/DEAH_box_helicase_dom"/>
</dbReference>
<dbReference type="Pfam" id="PF00271">
    <property type="entry name" value="Helicase_C"/>
    <property type="match status" value="1"/>
</dbReference>
<accession>A0ABQ9Y9A8</accession>
<dbReference type="InterPro" id="IPR004589">
    <property type="entry name" value="DNA_helicase_ATP-dep_RecQ"/>
</dbReference>
<evidence type="ECO:0000256" key="1">
    <source>
        <dbReference type="ARBA" id="ARBA00005446"/>
    </source>
</evidence>
<keyword evidence="12" id="KW-1185">Reference proteome</keyword>
<evidence type="ECO:0000313" key="11">
    <source>
        <dbReference type="EMBL" id="KAK2960340.1"/>
    </source>
</evidence>
<comment type="catalytic activity">
    <reaction evidence="6 7">
        <text>Couples ATP hydrolysis with the unwinding of duplex DNA by translocating in the 3'-5' direction.</text>
        <dbReference type="EC" id="5.6.2.4"/>
    </reaction>
</comment>
<protein>
    <recommendedName>
        <fullName evidence="7">ATP-dependent DNA helicase</fullName>
        <ecNumber evidence="7">5.6.2.4</ecNumber>
    </recommendedName>
</protein>
<evidence type="ECO:0000256" key="3">
    <source>
        <dbReference type="ARBA" id="ARBA00022801"/>
    </source>
</evidence>
<dbReference type="InterPro" id="IPR027417">
    <property type="entry name" value="P-loop_NTPase"/>
</dbReference>
<feature type="region of interest" description="Disordered" evidence="8">
    <location>
        <begin position="309"/>
        <end position="349"/>
    </location>
</feature>
<feature type="domain" description="Helicase ATP-binding" evidence="9">
    <location>
        <begin position="30"/>
        <end position="191"/>
    </location>
</feature>
<dbReference type="PANTHER" id="PTHR13710">
    <property type="entry name" value="DNA HELICASE RECQ FAMILY MEMBER"/>
    <property type="match status" value="1"/>
</dbReference>
<feature type="compositionally biased region" description="Low complexity" evidence="8">
    <location>
        <begin position="309"/>
        <end position="345"/>
    </location>
</feature>
<dbReference type="PROSITE" id="PS51194">
    <property type="entry name" value="HELICASE_CTER"/>
    <property type="match status" value="1"/>
</dbReference>
<keyword evidence="3 7" id="KW-0378">Hydrolase</keyword>
<evidence type="ECO:0000256" key="5">
    <source>
        <dbReference type="ARBA" id="ARBA00022840"/>
    </source>
</evidence>
<comment type="catalytic activity">
    <reaction evidence="7">
        <text>ATP + H2O = ADP + phosphate + H(+)</text>
        <dbReference type="Rhea" id="RHEA:13065"/>
        <dbReference type="ChEBI" id="CHEBI:15377"/>
        <dbReference type="ChEBI" id="CHEBI:15378"/>
        <dbReference type="ChEBI" id="CHEBI:30616"/>
        <dbReference type="ChEBI" id="CHEBI:43474"/>
        <dbReference type="ChEBI" id="CHEBI:456216"/>
    </reaction>
</comment>
<sequence length="880" mass="97761">MTHSFRTEELTSCLQRFGLHQFRGQQLECIQHVLDGNDAFVLWPTGAGKSLVYQLPPLVTGKLSIVVSPLIALMMDQASSLQARGIRADILADLGSKTPQLKLLFVTPEMIITEKFQTILSQLVKSDLVGLFAIDEAHMISQWGHQFRPNYKQLGILRDKFPMVPIVALTATAIPEVRTEVIESLHMFKAKRFISSFDRKNIFYSIIYKELLKNPEEDLLSFVKMVLPHSYDESKINIEDIQRTSRVILASTTAPKIPQHSFRSQVPPFKPPSAFAGFTASQLPIHSSSPIPRPPSSTKLVQPTLNFTARTSPMTSTSPSTPHQPASSTSSPAQSSSAQTSQPLPHGSGIIYCRTREQTDSISRYLACHGIKAKPYHAKMKNSEREQVRTEWVNGVISVVVGTVALGMGIDKPDVRFVVHCDVCSSLEEFYQESGRAGRDGLPAWSVMYYSKEEAGKLLYLLKQERDQDESSLMIKRQDAPIPGTESPLDLINRRFDVNVKKLHKMIEYCETTKCRRSVLLDYLGENRVGERDSSPSHKMKQSGTGQATQQPVQISSSPLMKPVILKASSSPSSSPNPPSIRRPFRPPQQIQPSKSTLATPTSTLAPISTSPKDVGCGGCDACCSPNDLAIKHSRLSRVKTSIPAATHLPDYTGVGRNNETLKQKRKEFRQKEWRRKTNKRNLGLESDSDDEAINILSDTEVSGDDNSDSDSRKYAAQMLGGFDFGDEDMEAETERNRLNGLIEKHKRTHSTSSTVFRRSSEAIRRPTTGFTKASLHNFGTFTDASSGATIKTETQPSRTLSAEDRELIRFSDQVARNEMVGNFRRPTLPASLQPKQATTPKSPQKPKSSPKKQPSPYVSVLSLLDEPCGTKSFKRSETD</sequence>
<dbReference type="SUPFAM" id="SSF52540">
    <property type="entry name" value="P-loop containing nucleoside triphosphate hydrolases"/>
    <property type="match status" value="1"/>
</dbReference>
<dbReference type="SMART" id="SM00487">
    <property type="entry name" value="DEXDc"/>
    <property type="match status" value="1"/>
</dbReference>
<dbReference type="Pfam" id="PF00270">
    <property type="entry name" value="DEAD"/>
    <property type="match status" value="1"/>
</dbReference>
<dbReference type="SMART" id="SM00490">
    <property type="entry name" value="HELICc"/>
    <property type="match status" value="1"/>
</dbReference>
<feature type="compositionally biased region" description="Polar residues" evidence="8">
    <location>
        <begin position="542"/>
        <end position="559"/>
    </location>
</feature>
<evidence type="ECO:0000256" key="4">
    <source>
        <dbReference type="ARBA" id="ARBA00022806"/>
    </source>
</evidence>
<evidence type="ECO:0000256" key="2">
    <source>
        <dbReference type="ARBA" id="ARBA00022741"/>
    </source>
</evidence>
<keyword evidence="4 7" id="KW-0347">Helicase</keyword>
<feature type="compositionally biased region" description="Polar residues" evidence="8">
    <location>
        <begin position="595"/>
        <end position="607"/>
    </location>
</feature>
<reference evidence="11 12" key="1">
    <citation type="journal article" date="2022" name="bioRxiv">
        <title>Genomics of Preaxostyla Flagellates Illuminates Evolutionary Transitions and the Path Towards Mitochondrial Loss.</title>
        <authorList>
            <person name="Novak L.V.F."/>
            <person name="Treitli S.C."/>
            <person name="Pyrih J."/>
            <person name="Halakuc P."/>
            <person name="Pipaliya S.V."/>
            <person name="Vacek V."/>
            <person name="Brzon O."/>
            <person name="Soukal P."/>
            <person name="Eme L."/>
            <person name="Dacks J.B."/>
            <person name="Karnkowska A."/>
            <person name="Elias M."/>
            <person name="Hampl V."/>
        </authorList>
    </citation>
    <scope>NUCLEOTIDE SEQUENCE [LARGE SCALE GENOMIC DNA]</scope>
    <source>
        <strain evidence="11">NAU3</strain>
        <tissue evidence="11">Gut</tissue>
    </source>
</reference>
<gene>
    <name evidence="11" type="ORF">BLNAU_4557</name>
</gene>
<keyword evidence="7" id="KW-0539">Nucleus</keyword>
<organism evidence="11 12">
    <name type="scientific">Blattamonas nauphoetae</name>
    <dbReference type="NCBI Taxonomy" id="2049346"/>
    <lineage>
        <taxon>Eukaryota</taxon>
        <taxon>Metamonada</taxon>
        <taxon>Preaxostyla</taxon>
        <taxon>Oxymonadida</taxon>
        <taxon>Blattamonas</taxon>
    </lineage>
</organism>
<name>A0ABQ9Y9A8_9EUKA</name>
<dbReference type="Gene3D" id="3.40.50.300">
    <property type="entry name" value="P-loop containing nucleotide triphosphate hydrolases"/>
    <property type="match status" value="2"/>
</dbReference>
<comment type="similarity">
    <text evidence="1 7">Belongs to the helicase family. RecQ subfamily.</text>
</comment>